<feature type="non-terminal residue" evidence="1">
    <location>
        <position position="56"/>
    </location>
</feature>
<protein>
    <submittedName>
        <fullName evidence="1">715_t:CDS:1</fullName>
    </submittedName>
</protein>
<gene>
    <name evidence="1" type="ORF">RFULGI_LOCUS4220</name>
</gene>
<proteinExistence type="predicted"/>
<name>A0A9N9ASQ6_9GLOM</name>
<organism evidence="1 2">
    <name type="scientific">Racocetra fulgida</name>
    <dbReference type="NCBI Taxonomy" id="60492"/>
    <lineage>
        <taxon>Eukaryota</taxon>
        <taxon>Fungi</taxon>
        <taxon>Fungi incertae sedis</taxon>
        <taxon>Mucoromycota</taxon>
        <taxon>Glomeromycotina</taxon>
        <taxon>Glomeromycetes</taxon>
        <taxon>Diversisporales</taxon>
        <taxon>Gigasporaceae</taxon>
        <taxon>Racocetra</taxon>
    </lineage>
</organism>
<dbReference type="Proteomes" id="UP000789396">
    <property type="component" value="Unassembled WGS sequence"/>
</dbReference>
<evidence type="ECO:0000313" key="1">
    <source>
        <dbReference type="EMBL" id="CAG8540939.1"/>
    </source>
</evidence>
<sequence length="56" mass="6256">MRVDREDKAISSSIRLVNEWGAFVAKRSVSTCKQAKSETIPLYRGTSELGTKENNP</sequence>
<dbReference type="AlphaFoldDB" id="A0A9N9ASQ6"/>
<comment type="caution">
    <text evidence="1">The sequence shown here is derived from an EMBL/GenBank/DDBJ whole genome shotgun (WGS) entry which is preliminary data.</text>
</comment>
<dbReference type="EMBL" id="CAJVPZ010004086">
    <property type="protein sequence ID" value="CAG8540939.1"/>
    <property type="molecule type" value="Genomic_DNA"/>
</dbReference>
<keyword evidence="2" id="KW-1185">Reference proteome</keyword>
<accession>A0A9N9ASQ6</accession>
<evidence type="ECO:0000313" key="2">
    <source>
        <dbReference type="Proteomes" id="UP000789396"/>
    </source>
</evidence>
<reference evidence="1" key="1">
    <citation type="submission" date="2021-06" db="EMBL/GenBank/DDBJ databases">
        <authorList>
            <person name="Kallberg Y."/>
            <person name="Tangrot J."/>
            <person name="Rosling A."/>
        </authorList>
    </citation>
    <scope>NUCLEOTIDE SEQUENCE</scope>
    <source>
        <strain evidence="1">IN212</strain>
    </source>
</reference>